<organism evidence="2 3">
    <name type="scientific">Bradyrhizobium diazoefficiens</name>
    <dbReference type="NCBI Taxonomy" id="1355477"/>
    <lineage>
        <taxon>Bacteria</taxon>
        <taxon>Pseudomonadati</taxon>
        <taxon>Pseudomonadota</taxon>
        <taxon>Alphaproteobacteria</taxon>
        <taxon>Hyphomicrobiales</taxon>
        <taxon>Nitrobacteraceae</taxon>
        <taxon>Bradyrhizobium</taxon>
    </lineage>
</organism>
<evidence type="ECO:0000313" key="3">
    <source>
        <dbReference type="Proteomes" id="UP000063308"/>
    </source>
</evidence>
<feature type="region of interest" description="Disordered" evidence="1">
    <location>
        <begin position="1"/>
        <end position="66"/>
    </location>
</feature>
<sequence>MRAAQREGAVTGIRTTHWRDQTELDGAFLGPLEGTGGDGLKLNQSGSDAKSSSAQLDRHLPAPLLQ</sequence>
<dbReference type="AlphaFoldDB" id="A0A0E4BVH8"/>
<reference evidence="2 3" key="1">
    <citation type="submission" date="2014-11" db="EMBL/GenBank/DDBJ databases">
        <title>Symbiosis island explosion on the genome of extra-slow-growing strains of soybean bradyrhizobia with massive insertion sequences.</title>
        <authorList>
            <person name="Iida T."/>
            <person name="Minamisawa K."/>
        </authorList>
    </citation>
    <scope>NUCLEOTIDE SEQUENCE [LARGE SCALE GENOMIC DNA]</scope>
    <source>
        <strain evidence="2 3">NK6</strain>
    </source>
</reference>
<dbReference type="EMBL" id="AP014685">
    <property type="protein sequence ID" value="BAR60951.1"/>
    <property type="molecule type" value="Genomic_DNA"/>
</dbReference>
<evidence type="ECO:0000313" key="2">
    <source>
        <dbReference type="EMBL" id="BAR60951.1"/>
    </source>
</evidence>
<name>A0A0E4BVH8_9BRAD</name>
<proteinExistence type="predicted"/>
<accession>A0A0E4BVH8</accession>
<evidence type="ECO:0000256" key="1">
    <source>
        <dbReference type="SAM" id="MobiDB-lite"/>
    </source>
</evidence>
<gene>
    <name evidence="2" type="ORF">NK6_7800</name>
</gene>
<dbReference type="Proteomes" id="UP000063308">
    <property type="component" value="Chromosome"/>
</dbReference>
<protein>
    <submittedName>
        <fullName evidence="2">Uncharacterized protein</fullName>
    </submittedName>
</protein>
<feature type="compositionally biased region" description="Polar residues" evidence="1">
    <location>
        <begin position="42"/>
        <end position="55"/>
    </location>
</feature>